<organism evidence="2 3">
    <name type="scientific">Thalassospira xiamenensis M-5 = DSM 17429</name>
    <dbReference type="NCBI Taxonomy" id="1123366"/>
    <lineage>
        <taxon>Bacteria</taxon>
        <taxon>Pseudomonadati</taxon>
        <taxon>Pseudomonadota</taxon>
        <taxon>Alphaproteobacteria</taxon>
        <taxon>Rhodospirillales</taxon>
        <taxon>Thalassospiraceae</taxon>
        <taxon>Thalassospira</taxon>
    </lineage>
</organism>
<proteinExistence type="predicted"/>
<dbReference type="GeneID" id="31930069"/>
<keyword evidence="1" id="KW-1133">Transmembrane helix</keyword>
<dbReference type="Pfam" id="PF05987">
    <property type="entry name" value="DUF898"/>
    <property type="match status" value="1"/>
</dbReference>
<dbReference type="KEGG" id="txi:TH3_07300"/>
<gene>
    <name evidence="2" type="ORF">TH3_07300</name>
</gene>
<feature type="transmembrane region" description="Helical" evidence="1">
    <location>
        <begin position="254"/>
        <end position="274"/>
    </location>
</feature>
<feature type="transmembrane region" description="Helical" evidence="1">
    <location>
        <begin position="310"/>
        <end position="337"/>
    </location>
</feature>
<dbReference type="EMBL" id="CP004388">
    <property type="protein sequence ID" value="AJD51580.1"/>
    <property type="molecule type" value="Genomic_DNA"/>
</dbReference>
<evidence type="ECO:0000313" key="2">
    <source>
        <dbReference type="EMBL" id="AJD51580.1"/>
    </source>
</evidence>
<dbReference type="InterPro" id="IPR010295">
    <property type="entry name" value="DUF898"/>
</dbReference>
<dbReference type="RefSeq" id="WP_007092107.1">
    <property type="nucleotide sequence ID" value="NZ_CP004388.1"/>
</dbReference>
<evidence type="ECO:0000313" key="3">
    <source>
        <dbReference type="Proteomes" id="UP000007127"/>
    </source>
</evidence>
<sequence length="421" mass="46707">MSTHDENELPEANNGSQAAADIAENSENAEYHNGQIQYYGRWQDVLKLCCWNTLWTILTLGIFRFWAKTRMRRYIWSNIVIDGDALEYTGRGLELFLGFLIVSVIFIPASLLLGFISAQLPPAMQGLQIIVMYAVILFLIFVAIYRATRYRMSRTFWRGIRGKLGGSSFKYALIGFGSFLAAILSLGILMPLSFITLTRYETNNTWIGDHQARFTGTFGPAFKKWILTWLLCLVAIAISGGIIAAAVNLTHSPFYIVPLAFIPYLVIVFGMAWYHVWCFRYQSENTTLAGLQFGSTLATGQYIKLLLRFLLLMVLAGIVFVALLSVTGGFAAFSILANNAASYMPPEQVLAILAPFFILMLLATPVFGILTFVGLTHPMLALHVSSLVYDGDIAELHQNTDAQNVPRTGEGLAEAFDLGGI</sequence>
<evidence type="ECO:0000256" key="1">
    <source>
        <dbReference type="SAM" id="Phobius"/>
    </source>
</evidence>
<dbReference type="AlphaFoldDB" id="A0AB72UBE3"/>
<name>A0AB72UBE3_9PROT</name>
<keyword evidence="1" id="KW-0812">Transmembrane</keyword>
<feature type="transmembrane region" description="Helical" evidence="1">
    <location>
        <begin position="349"/>
        <end position="375"/>
    </location>
</feature>
<feature type="transmembrane region" description="Helical" evidence="1">
    <location>
        <begin position="226"/>
        <end position="247"/>
    </location>
</feature>
<reference evidence="2 3" key="1">
    <citation type="journal article" date="2012" name="J. Bacteriol.">
        <title>Genome sequence of Thalassospira xiamenensis type strain M-5.</title>
        <authorList>
            <person name="Lai Q."/>
            <person name="Shao Z."/>
        </authorList>
    </citation>
    <scope>NUCLEOTIDE SEQUENCE [LARGE SCALE GENOMIC DNA]</scope>
    <source>
        <strain evidence="2 3">M-5</strain>
    </source>
</reference>
<evidence type="ECO:0008006" key="4">
    <source>
        <dbReference type="Google" id="ProtNLM"/>
    </source>
</evidence>
<protein>
    <recommendedName>
        <fullName evidence="4">DUF898 domain-containing protein</fullName>
    </recommendedName>
</protein>
<feature type="transmembrane region" description="Helical" evidence="1">
    <location>
        <begin position="95"/>
        <end position="118"/>
    </location>
</feature>
<feature type="transmembrane region" description="Helical" evidence="1">
    <location>
        <begin position="45"/>
        <end position="67"/>
    </location>
</feature>
<accession>A0AB72UBE3</accession>
<feature type="transmembrane region" description="Helical" evidence="1">
    <location>
        <begin position="130"/>
        <end position="148"/>
    </location>
</feature>
<dbReference type="Proteomes" id="UP000007127">
    <property type="component" value="Chromosome"/>
</dbReference>
<keyword evidence="1" id="KW-0472">Membrane</keyword>
<feature type="transmembrane region" description="Helical" evidence="1">
    <location>
        <begin position="169"/>
        <end position="195"/>
    </location>
</feature>